<comment type="similarity">
    <text evidence="1">Belongs to the ribonucleoside diphosphate reductase class-2 family.</text>
</comment>
<dbReference type="GO" id="GO:0071897">
    <property type="term" value="P:DNA biosynthetic process"/>
    <property type="evidence" value="ECO:0007669"/>
    <property type="project" value="UniProtKB-KW"/>
</dbReference>
<gene>
    <name evidence="7" type="ORF">TM448B06318_0002</name>
</gene>
<dbReference type="InterPro" id="IPR024434">
    <property type="entry name" value="TSCPD_dom"/>
</dbReference>
<keyword evidence="4" id="KW-0547">Nucleotide-binding</keyword>
<evidence type="ECO:0000256" key="4">
    <source>
        <dbReference type="ARBA" id="ARBA00022741"/>
    </source>
</evidence>
<reference evidence="7" key="1">
    <citation type="submission" date="2020-03" db="EMBL/GenBank/DDBJ databases">
        <title>The deep terrestrial virosphere.</title>
        <authorList>
            <person name="Holmfeldt K."/>
            <person name="Nilsson E."/>
            <person name="Simone D."/>
            <person name="Lopez-Fernandez M."/>
            <person name="Wu X."/>
            <person name="de Brujin I."/>
            <person name="Lundin D."/>
            <person name="Andersson A."/>
            <person name="Bertilsson S."/>
            <person name="Dopson M."/>
        </authorList>
    </citation>
    <scope>NUCLEOTIDE SEQUENCE</scope>
    <source>
        <strain evidence="7">TM448B06318</strain>
    </source>
</reference>
<accession>A0A6M3Y4I8</accession>
<keyword evidence="3" id="KW-0237">DNA synthesis</keyword>
<evidence type="ECO:0000256" key="5">
    <source>
        <dbReference type="ARBA" id="ARBA00047754"/>
    </source>
</evidence>
<dbReference type="GO" id="GO:0000166">
    <property type="term" value="F:nucleotide binding"/>
    <property type="evidence" value="ECO:0007669"/>
    <property type="project" value="UniProtKB-KW"/>
</dbReference>
<evidence type="ECO:0000256" key="1">
    <source>
        <dbReference type="ARBA" id="ARBA00007405"/>
    </source>
</evidence>
<protein>
    <recommendedName>
        <fullName evidence="2">ribonucleoside-diphosphate reductase</fullName>
        <ecNumber evidence="2">1.17.4.1</ecNumber>
    </recommendedName>
</protein>
<sequence length="135" mass="15325">MFNIMEDDFETNPAITLAKKVACGHIYCIFNEKEDVFDKLLIRGDMAKNCPCGESWLNSIAKLITYAMRRSIWEGNTKEGIIKQLLNQRCPASVPNKEHIVSCSDAIAKCVLEYSKSRDLLNEKEEETTSKTTTQ</sequence>
<name>A0A6M3Y4I8_9ZZZZ</name>
<evidence type="ECO:0000313" key="7">
    <source>
        <dbReference type="EMBL" id="QJI04148.1"/>
    </source>
</evidence>
<evidence type="ECO:0000256" key="2">
    <source>
        <dbReference type="ARBA" id="ARBA00012274"/>
    </source>
</evidence>
<comment type="catalytic activity">
    <reaction evidence="5">
        <text>a 2'-deoxyribonucleoside 5'-diphosphate + [thioredoxin]-disulfide + H2O = a ribonucleoside 5'-diphosphate + [thioredoxin]-dithiol</text>
        <dbReference type="Rhea" id="RHEA:23252"/>
        <dbReference type="Rhea" id="RHEA-COMP:10698"/>
        <dbReference type="Rhea" id="RHEA-COMP:10700"/>
        <dbReference type="ChEBI" id="CHEBI:15377"/>
        <dbReference type="ChEBI" id="CHEBI:29950"/>
        <dbReference type="ChEBI" id="CHEBI:50058"/>
        <dbReference type="ChEBI" id="CHEBI:57930"/>
        <dbReference type="ChEBI" id="CHEBI:73316"/>
        <dbReference type="EC" id="1.17.4.1"/>
    </reaction>
</comment>
<evidence type="ECO:0000259" key="6">
    <source>
        <dbReference type="Pfam" id="PF12637"/>
    </source>
</evidence>
<evidence type="ECO:0000256" key="3">
    <source>
        <dbReference type="ARBA" id="ARBA00022634"/>
    </source>
</evidence>
<dbReference type="GO" id="GO:0004748">
    <property type="term" value="F:ribonucleoside-diphosphate reductase activity, thioredoxin disulfide as acceptor"/>
    <property type="evidence" value="ECO:0007669"/>
    <property type="project" value="UniProtKB-EC"/>
</dbReference>
<proteinExistence type="inferred from homology"/>
<feature type="domain" description="TSCPD" evidence="6">
    <location>
        <begin position="23"/>
        <end position="114"/>
    </location>
</feature>
<dbReference type="Pfam" id="PF12637">
    <property type="entry name" value="TSCPD"/>
    <property type="match status" value="1"/>
</dbReference>
<dbReference type="AlphaFoldDB" id="A0A6M3Y4I8"/>
<dbReference type="EMBL" id="MT145153">
    <property type="protein sequence ID" value="QJI04148.1"/>
    <property type="molecule type" value="Genomic_DNA"/>
</dbReference>
<dbReference type="EC" id="1.17.4.1" evidence="2"/>
<organism evidence="7">
    <name type="scientific">viral metagenome</name>
    <dbReference type="NCBI Taxonomy" id="1070528"/>
    <lineage>
        <taxon>unclassified sequences</taxon>
        <taxon>metagenomes</taxon>
        <taxon>organismal metagenomes</taxon>
    </lineage>
</organism>